<keyword evidence="1" id="KW-1133">Transmembrane helix</keyword>
<evidence type="ECO:0000313" key="3">
    <source>
        <dbReference type="Proteomes" id="UP001183202"/>
    </source>
</evidence>
<name>A0ABU2NIL9_9PSEU</name>
<evidence type="ECO:0000256" key="1">
    <source>
        <dbReference type="SAM" id="Phobius"/>
    </source>
</evidence>
<dbReference type="Pfam" id="PF08592">
    <property type="entry name" value="Anthrone_oxy"/>
    <property type="match status" value="1"/>
</dbReference>
<feature type="transmembrane region" description="Helical" evidence="1">
    <location>
        <begin position="12"/>
        <end position="41"/>
    </location>
</feature>
<dbReference type="InterPro" id="IPR013901">
    <property type="entry name" value="Anthrone_oxy"/>
</dbReference>
<sequence>MELTNRRRLSVIARLLAPLSAVLTGLLAGGMGFIEVVLLPFWRGSSPAEFRQWFTDHSDRIRNVMIPLGVGAGAVSTAYALTQVADRRPDGAATTAAATTLGVIAITVTVNEPANHQFTTGALTDAETRNLLDKWARWHHLRVALGIVATTAAAFASHQRQVHLNEK</sequence>
<keyword evidence="3" id="KW-1185">Reference proteome</keyword>
<dbReference type="RefSeq" id="WP_311560320.1">
    <property type="nucleotide sequence ID" value="NZ_JAVREJ010000046.1"/>
</dbReference>
<reference evidence="3" key="1">
    <citation type="submission" date="2023-07" db="EMBL/GenBank/DDBJ databases">
        <title>30 novel species of actinomycetes from the DSMZ collection.</title>
        <authorList>
            <person name="Nouioui I."/>
        </authorList>
    </citation>
    <scope>NUCLEOTIDE SEQUENCE [LARGE SCALE GENOMIC DNA]</scope>
    <source>
        <strain evidence="3">DSM 45834</strain>
    </source>
</reference>
<gene>
    <name evidence="2" type="ORF">RM445_30405</name>
</gene>
<keyword evidence="1" id="KW-0812">Transmembrane</keyword>
<dbReference type="Proteomes" id="UP001183202">
    <property type="component" value="Unassembled WGS sequence"/>
</dbReference>
<keyword evidence="1" id="KW-0472">Membrane</keyword>
<proteinExistence type="predicted"/>
<accession>A0ABU2NIL9</accession>
<comment type="caution">
    <text evidence="2">The sequence shown here is derived from an EMBL/GenBank/DDBJ whole genome shotgun (WGS) entry which is preliminary data.</text>
</comment>
<dbReference type="EMBL" id="JAVREJ010000046">
    <property type="protein sequence ID" value="MDT0353808.1"/>
    <property type="molecule type" value="Genomic_DNA"/>
</dbReference>
<organism evidence="2 3">
    <name type="scientific">Pseudonocardia charpentierae</name>
    <dbReference type="NCBI Taxonomy" id="3075545"/>
    <lineage>
        <taxon>Bacteria</taxon>
        <taxon>Bacillati</taxon>
        <taxon>Actinomycetota</taxon>
        <taxon>Actinomycetes</taxon>
        <taxon>Pseudonocardiales</taxon>
        <taxon>Pseudonocardiaceae</taxon>
        <taxon>Pseudonocardia</taxon>
    </lineage>
</organism>
<protein>
    <submittedName>
        <fullName evidence="2">DUF1772 domain-containing protein</fullName>
    </submittedName>
</protein>
<evidence type="ECO:0000313" key="2">
    <source>
        <dbReference type="EMBL" id="MDT0353808.1"/>
    </source>
</evidence>